<dbReference type="PANTHER" id="PTHR31781">
    <property type="entry name" value="UNC80"/>
    <property type="match status" value="1"/>
</dbReference>
<feature type="compositionally biased region" description="Polar residues" evidence="1">
    <location>
        <begin position="2324"/>
        <end position="2342"/>
    </location>
</feature>
<feature type="non-terminal residue" evidence="4">
    <location>
        <position position="1"/>
    </location>
</feature>
<dbReference type="PANTHER" id="PTHR31781:SF1">
    <property type="entry name" value="PROTEIN UNC-80 HOMOLOG"/>
    <property type="match status" value="1"/>
</dbReference>
<proteinExistence type="predicted"/>
<feature type="compositionally biased region" description="Basic residues" evidence="1">
    <location>
        <begin position="2037"/>
        <end position="2048"/>
    </location>
</feature>
<feature type="region of interest" description="Disordered" evidence="1">
    <location>
        <begin position="2068"/>
        <end position="2087"/>
    </location>
</feature>
<dbReference type="Pfam" id="PF19424">
    <property type="entry name" value="UNC80"/>
    <property type="match status" value="2"/>
</dbReference>
<feature type="compositionally biased region" description="Basic and acidic residues" evidence="1">
    <location>
        <begin position="718"/>
        <end position="728"/>
    </location>
</feature>
<dbReference type="InterPro" id="IPR046460">
    <property type="entry name" value="UNC80_C"/>
</dbReference>
<accession>A0A0X3P483</accession>
<feature type="region of interest" description="Disordered" evidence="1">
    <location>
        <begin position="847"/>
        <end position="897"/>
    </location>
</feature>
<feature type="domain" description="Protein UNC80 C-terminal" evidence="3">
    <location>
        <begin position="2335"/>
        <end position="2462"/>
    </location>
</feature>
<dbReference type="InterPro" id="IPR045852">
    <property type="entry name" value="UNC80_central"/>
</dbReference>
<feature type="compositionally biased region" description="Polar residues" evidence="1">
    <location>
        <begin position="847"/>
        <end position="872"/>
    </location>
</feature>
<feature type="compositionally biased region" description="Basic and acidic residues" evidence="1">
    <location>
        <begin position="691"/>
        <end position="711"/>
    </location>
</feature>
<feature type="region of interest" description="Disordered" evidence="1">
    <location>
        <begin position="2294"/>
        <end position="2353"/>
    </location>
</feature>
<sequence length="2481" mass="275059">SRANVESRGGLNGYGGYRATPFRRDEKLSVQAEAKKQESVLNYCLIMEILVKIIRVINCSHHRNDSSVQFDLSHNTYTENCTLRPQREGDGALKYHQMLRRHAHHCFLRLYHLDNNLFYCFFSRLVAACPITELMEFLHALTGFCLDPTTIERPDPPNYQNNFGQSYSGEGTRGAEGVIISNMMGPLLRRLVRCRKELATQENIGLFTEVRHLLGYLKTVHGNTFRRALLCALLCSVRTVTVKNKPPVSAARPRLLSARNSLWPSVSSKRNSAFLPSMDPSDTQESCMGNFQAKRMGILSSAMGSPFPKPRRLNEDTVSANVDVKAGKMTVERRLVDISALKEDLRDFSFLLECSEPGSLPESELVASFLDLNAPVLARACLLLQCAYFVNKCNRGEWPAWIKMNFPMPVQQATHINLQPPAQPIAISISGPAASSNFDVENRGVGIQKNSAQIQWAAGRLFHAWAEALGIRIMEFLDNPSNITSSDAFLHRDFGHEENFLDDALVNASGDNCPYALLVLAVQLLMEITTFLRESHQHALRGGHGRSTRGHSEVVAQGDGHATHLSGRRSHTSGLSTHQGGGGGGGGGASNALKTTRRRLSILMPLFGPMESKEKQAAQGANAYIELPDVRTEHTETGVSGRNAEDIDRISISKGSGKRSTRSGSFRQSFQFTPRSSKQEGSAHRMSIRISESKDQSSHSPFHDGNTDDGLRSGLRPESARKRDRLNETDQDDIAISQLKRSPRRERLKTSLSSTATPIGCRSRAHTPTDSCSTNMPWIPAVIKFAKLTTFGCRHQPICLVNCFDRQQQQLRALLQAIREVYSAPVEASFIASVDKLPESRRLRSTLTAHSGPISHQYSSDSARTGEVQSTRSSPNNSSNNSAGSSEAENAAGSDLRVAEQEARGALKEACLRLGGPGFVDVGFDLGESEADTSTSILHRVFAATGVDCDKKNGLHVKTTKRKESSMLSTGWREATTPIFDRFRRKGGHKRISAGPSGAALYCGSEEGNLQAGQGGLCSLMNLSLLAGAGTGLAAAASSPSLARLLEFVKSGLGGASEFDEAHSEDDVSRVKVRPQLQNADSPELVYLDTQVQSLRSSFFNLLNKSALLLTNEQLEDIIPLAWELLLEADPELTSSAATFILFAAVKCPNFVQKLVYTELHHVDVNNRLNAVLRFRILWVNRHHVWARLEEGAALCFKLPPPSIEYVLPSPTLGNPTVEVPDPAWKTRKGTSAEEVQLKQNEATKTFVTASTSRRKQQQELLARAVSAAKAQEDEARRVFHMTTCPVLELASAEAAFSKDHREEASAEDGTVGVTNSVVQEEFNLAARKVSFAPMNRSLNMQSRSFSWRNGSIPIFRDNVTLMDDDEVAGGGLTLLCTHQFQVAQCFFPSCLCAAALPLTDLLDDCAVSREGTAISTVAQQVIWQCLTEDTSLFLRNVFEKLTRAPHKDELICILRKLIQRLPELPMQTAHILFNNLVGCIMFYVRTPNFDAPDSIASVLCILHMIVPFVKNIYFKDLKQTLRREQIDGTLLVTANLPCAKQFNVFDDRICVAQLVKLQDDNKDYRFSDILSEALETNSVPQSEHHLHVLCDDRSNIIRNSSHYVRDFYPFKRNHIPKLRLMRVDKETGQQLLQRNAFSLKVQEVGKVLLFKTILQTTPMSTMSNHLMFLHEELVKLPSFPRKALETEFALCDTGEMGKPLLAIDTIHKLTWCQLLNSMFQKMPSTFPWSSELQLFLNVYNGTLVLHAEDASILRHCMAFYLQCAFQFNMVFSVNGYLSILPTIIRVYHHNLHNGVLTQAIEFTIKHFYIMHRTPFILQMFGCIANYIDLSQDEFSQQNFYRVLPETLYRLLRTIGRDCQDSLGILQLCNFNKPLKALDFCYADDSQGWSIFEAVNLCVTVQVYAPESYRSRQMMVILQAIVPFILRDLSTICSEECSTGDVRKFELQSIQQLSVTIKQLICTTEWMTRRVDDVRSVVSSQSSHGSAPGGPCVSGNSVKRLADQAPKIPEWASALSGMNMAAPQPDLHTYDGDKGVSIRRRRRRHHRGSMSLKRSASSLLNKRTNQEGFAATATTSSNPTPSGWRKSSVEPREAILQIASEFLTVANIRLTELGERQRFSDLLDGKAYMRLSELAQSIIKQFPYNPNLLKSQALQRFFTDVLPIVEWGHESLRSCKALETLVGRLSRTLPKMLDTPSIRKQVKWDCVTNMIRSLYMTTHRNRSVAQLKEIKIFAEYLKRSVVIIPRTGFPAAPERPTITPSQMICKREITDASSGPGPGGASYMAEASTEGLSRSALPSTGAAASGRGFSSGKRRSRAHAASFLGSSSATSNRDASRLGSTRRNTERAPEQGSLPASFVSEAVKFITLLLNVLGASYRLKDLCERTTLEVARCPTILEDGIESLSNYLSYLILPILVHGSTERTDFPSLSKENVFYALDICLSALFVGVRKTGPDGKQMASTLNTTITSNAAAAAAAAAAT</sequence>
<evidence type="ECO:0000259" key="2">
    <source>
        <dbReference type="Pfam" id="PF19424"/>
    </source>
</evidence>
<feature type="compositionally biased region" description="Polar residues" evidence="1">
    <location>
        <begin position="666"/>
        <end position="676"/>
    </location>
</feature>
<dbReference type="EMBL" id="GEEE01016431">
    <property type="protein sequence ID" value="JAP46794.1"/>
    <property type="molecule type" value="Transcribed_RNA"/>
</dbReference>
<organism evidence="4">
    <name type="scientific">Schistocephalus solidus</name>
    <name type="common">Tapeworm</name>
    <dbReference type="NCBI Taxonomy" id="70667"/>
    <lineage>
        <taxon>Eukaryota</taxon>
        <taxon>Metazoa</taxon>
        <taxon>Spiralia</taxon>
        <taxon>Lophotrochozoa</taxon>
        <taxon>Platyhelminthes</taxon>
        <taxon>Cestoda</taxon>
        <taxon>Eucestoda</taxon>
        <taxon>Diphyllobothriidea</taxon>
        <taxon>Diphyllobothriidae</taxon>
        <taxon>Schistocephalus</taxon>
    </lineage>
</organism>
<feature type="region of interest" description="Disordered" evidence="1">
    <location>
        <begin position="2022"/>
        <end position="2063"/>
    </location>
</feature>
<feature type="region of interest" description="Disordered" evidence="1">
    <location>
        <begin position="633"/>
        <end position="770"/>
    </location>
</feature>
<dbReference type="GO" id="GO:0005261">
    <property type="term" value="F:monoatomic cation channel activity"/>
    <property type="evidence" value="ECO:0007669"/>
    <property type="project" value="TreeGrafter"/>
</dbReference>
<feature type="domain" description="Protein UNC80 C-terminal" evidence="3">
    <location>
        <begin position="1378"/>
        <end position="2232"/>
    </location>
</feature>
<dbReference type="GO" id="GO:0034703">
    <property type="term" value="C:cation channel complex"/>
    <property type="evidence" value="ECO:0007669"/>
    <property type="project" value="TreeGrafter"/>
</dbReference>
<feature type="compositionally biased region" description="Gly residues" evidence="1">
    <location>
        <begin position="579"/>
        <end position="589"/>
    </location>
</feature>
<feature type="compositionally biased region" description="Low complexity" evidence="1">
    <location>
        <begin position="2301"/>
        <end position="2311"/>
    </location>
</feature>
<dbReference type="GO" id="GO:0055080">
    <property type="term" value="P:monoatomic cation homeostasis"/>
    <property type="evidence" value="ECO:0007669"/>
    <property type="project" value="TreeGrafter"/>
</dbReference>
<reference evidence="4" key="1">
    <citation type="submission" date="2016-01" db="EMBL/GenBank/DDBJ databases">
        <title>Reference transcriptome for the parasite Schistocephalus solidus: insights into the molecular evolution of parasitism.</title>
        <authorList>
            <person name="Hebert F.O."/>
            <person name="Grambauer S."/>
            <person name="Barber I."/>
            <person name="Landry C.R."/>
            <person name="Aubin-Horth N."/>
        </authorList>
    </citation>
    <scope>NUCLEOTIDE SEQUENCE</scope>
</reference>
<dbReference type="Pfam" id="PF20262">
    <property type="entry name" value="UNC80_C"/>
    <property type="match status" value="2"/>
</dbReference>
<feature type="non-terminal residue" evidence="4">
    <location>
        <position position="2481"/>
    </location>
</feature>
<feature type="compositionally biased region" description="Low complexity" evidence="1">
    <location>
        <begin position="873"/>
        <end position="894"/>
    </location>
</feature>
<name>A0A0X3P483_SCHSO</name>
<feature type="compositionally biased region" description="Low complexity" evidence="1">
    <location>
        <begin position="2070"/>
        <end position="2082"/>
    </location>
</feature>
<feature type="region of interest" description="Disordered" evidence="1">
    <location>
        <begin position="560"/>
        <end position="592"/>
    </location>
</feature>
<gene>
    <name evidence="4" type="primary">UNC80</name>
    <name evidence="4" type="ORF">TR158688</name>
</gene>
<feature type="region of interest" description="Disordered" evidence="1">
    <location>
        <begin position="2269"/>
        <end position="2288"/>
    </location>
</feature>
<evidence type="ECO:0000313" key="4">
    <source>
        <dbReference type="EMBL" id="JAP46794.1"/>
    </source>
</evidence>
<feature type="domain" description="Protein UNC80 central region" evidence="2">
    <location>
        <begin position="1078"/>
        <end position="1303"/>
    </location>
</feature>
<feature type="domain" description="Protein UNC80 central region" evidence="2">
    <location>
        <begin position="332"/>
        <end position="828"/>
    </location>
</feature>
<protein>
    <submittedName>
        <fullName evidence="4">Protein unc-80 homolog</fullName>
    </submittedName>
</protein>
<evidence type="ECO:0000256" key="1">
    <source>
        <dbReference type="SAM" id="MobiDB-lite"/>
    </source>
</evidence>
<evidence type="ECO:0000259" key="3">
    <source>
        <dbReference type="Pfam" id="PF20262"/>
    </source>
</evidence>
<dbReference type="GO" id="GO:0030424">
    <property type="term" value="C:axon"/>
    <property type="evidence" value="ECO:0007669"/>
    <property type="project" value="TreeGrafter"/>
</dbReference>
<feature type="compositionally biased region" description="Polar residues" evidence="1">
    <location>
        <begin position="2052"/>
        <end position="2063"/>
    </location>
</feature>
<feature type="region of interest" description="Disordered" evidence="1">
    <location>
        <begin position="1977"/>
        <end position="1997"/>
    </location>
</feature>